<evidence type="ECO:0000259" key="1">
    <source>
        <dbReference type="Pfam" id="PF06230"/>
    </source>
</evidence>
<proteinExistence type="predicted"/>
<dbReference type="InterPro" id="IPR043167">
    <property type="entry name" value="LpxI_C_sf"/>
</dbReference>
<dbReference type="EMBL" id="JAZDRP010000001">
    <property type="protein sequence ID" value="MEE2524904.1"/>
    <property type="molecule type" value="Genomic_DNA"/>
</dbReference>
<dbReference type="PANTHER" id="PTHR39962:SF1">
    <property type="entry name" value="LPXI FAMILY PROTEIN"/>
    <property type="match status" value="1"/>
</dbReference>
<evidence type="ECO:0000259" key="2">
    <source>
        <dbReference type="Pfam" id="PF17930"/>
    </source>
</evidence>
<dbReference type="InterPro" id="IPR010415">
    <property type="entry name" value="LpxI_C"/>
</dbReference>
<comment type="caution">
    <text evidence="3">The sequence shown here is derived from an EMBL/GenBank/DDBJ whole genome shotgun (WGS) entry which is preliminary data.</text>
</comment>
<organism evidence="3 4">
    <name type="scientific">Hyphobacterium lacteum</name>
    <dbReference type="NCBI Taxonomy" id="3116575"/>
    <lineage>
        <taxon>Bacteria</taxon>
        <taxon>Pseudomonadati</taxon>
        <taxon>Pseudomonadota</taxon>
        <taxon>Alphaproteobacteria</taxon>
        <taxon>Maricaulales</taxon>
        <taxon>Maricaulaceae</taxon>
        <taxon>Hyphobacterium</taxon>
    </lineage>
</organism>
<dbReference type="Proteomes" id="UP001354971">
    <property type="component" value="Unassembled WGS sequence"/>
</dbReference>
<dbReference type="Gene3D" id="3.40.140.80">
    <property type="match status" value="1"/>
</dbReference>
<dbReference type="InterPro" id="IPR041255">
    <property type="entry name" value="LpxI_N"/>
</dbReference>
<evidence type="ECO:0000313" key="3">
    <source>
        <dbReference type="EMBL" id="MEE2524904.1"/>
    </source>
</evidence>
<evidence type="ECO:0000313" key="4">
    <source>
        <dbReference type="Proteomes" id="UP001354971"/>
    </source>
</evidence>
<dbReference type="InterPro" id="IPR053174">
    <property type="entry name" value="LpxI"/>
</dbReference>
<gene>
    <name evidence="3" type="primary">lpxI</name>
    <name evidence="3" type="ORF">V0U79_00880</name>
</gene>
<sequence length="287" mass="30243">MTDQPKSDWKRLAIIAGGGEIPSLVARGELAAGRSPFVVEVEGFADQDYSRFESVRLPIPKVGGMQKAIVAAGCDAVCFIGRITRPNFKSLMGLDTTAMGLLPRITQAARYGDDALMRVIIDSFESKGLRAIGADEAMSSLVPEAGVLGSIEPDEIAREDIRKALKIARAIGEHDIGQGAVVANGLVLAIEAQEGTDEMLARIFSLPPDIRGNPQSRLGVLAKTPKPRQERRIDLPTIGLRTIDGASRAGLSGIAVIAGSALIPRMDETIAAADAAGLFIYAAGADE</sequence>
<dbReference type="RefSeq" id="WP_330197570.1">
    <property type="nucleotide sequence ID" value="NZ_JAZDRP010000001.1"/>
</dbReference>
<dbReference type="PANTHER" id="PTHR39962">
    <property type="entry name" value="BLL4848 PROTEIN"/>
    <property type="match status" value="1"/>
</dbReference>
<dbReference type="EC" id="3.6.1.54" evidence="3"/>
<dbReference type="GO" id="GO:0016787">
    <property type="term" value="F:hydrolase activity"/>
    <property type="evidence" value="ECO:0007669"/>
    <property type="project" value="UniProtKB-KW"/>
</dbReference>
<protein>
    <submittedName>
        <fullName evidence="3">UDP-2,3-diacylglucosamine diphosphatase LpxI</fullName>
        <ecNumber evidence="3">3.6.1.54</ecNumber>
    </submittedName>
</protein>
<reference evidence="3 4" key="1">
    <citation type="submission" date="2024-01" db="EMBL/GenBank/DDBJ databases">
        <title>Hyphobacterium bacterium isolated from marine sediment.</title>
        <authorList>
            <person name="Zhao S."/>
        </authorList>
    </citation>
    <scope>NUCLEOTIDE SEQUENCE [LARGE SCALE GENOMIC DNA]</scope>
    <source>
        <strain evidence="4">HN65</strain>
    </source>
</reference>
<keyword evidence="4" id="KW-1185">Reference proteome</keyword>
<feature type="domain" description="LpxI N-terminal" evidence="2">
    <location>
        <begin position="11"/>
        <end position="141"/>
    </location>
</feature>
<name>A0ABU7LMT4_9PROT</name>
<accession>A0ABU7LMT4</accession>
<dbReference type="Pfam" id="PF17930">
    <property type="entry name" value="LpxI_N"/>
    <property type="match status" value="1"/>
</dbReference>
<feature type="domain" description="LpxI C-terminal" evidence="1">
    <location>
        <begin position="145"/>
        <end position="281"/>
    </location>
</feature>
<keyword evidence="3" id="KW-0378">Hydrolase</keyword>
<dbReference type="Pfam" id="PF06230">
    <property type="entry name" value="LpxI_C"/>
    <property type="match status" value="1"/>
</dbReference>
<dbReference type="Gene3D" id="3.40.50.20">
    <property type="match status" value="1"/>
</dbReference>